<gene>
    <name evidence="2" type="ORF">FOXG_14102</name>
</gene>
<evidence type="ECO:0000256" key="1">
    <source>
        <dbReference type="SAM" id="MobiDB-lite"/>
    </source>
</evidence>
<reference evidence="2" key="2">
    <citation type="journal article" date="2010" name="Nature">
        <title>Comparative genomics reveals mobile pathogenicity chromosomes in Fusarium.</title>
        <authorList>
            <person name="Ma L.J."/>
            <person name="van der Does H.C."/>
            <person name="Borkovich K.A."/>
            <person name="Coleman J.J."/>
            <person name="Daboussi M.J."/>
            <person name="Di Pietro A."/>
            <person name="Dufresne M."/>
            <person name="Freitag M."/>
            <person name="Grabherr M."/>
            <person name="Henrissat B."/>
            <person name="Houterman P.M."/>
            <person name="Kang S."/>
            <person name="Shim W.B."/>
            <person name="Woloshuk C."/>
            <person name="Xie X."/>
            <person name="Xu J.R."/>
            <person name="Antoniw J."/>
            <person name="Baker S.E."/>
            <person name="Bluhm B.H."/>
            <person name="Breakspear A."/>
            <person name="Brown D.W."/>
            <person name="Butchko R.A."/>
            <person name="Chapman S."/>
            <person name="Coulson R."/>
            <person name="Coutinho P.M."/>
            <person name="Danchin E.G."/>
            <person name="Diener A."/>
            <person name="Gale L.R."/>
            <person name="Gardiner D.M."/>
            <person name="Goff S."/>
            <person name="Hammond-Kosack K.E."/>
            <person name="Hilburn K."/>
            <person name="Hua-Van A."/>
            <person name="Jonkers W."/>
            <person name="Kazan K."/>
            <person name="Kodira C.D."/>
            <person name="Koehrsen M."/>
            <person name="Kumar L."/>
            <person name="Lee Y.H."/>
            <person name="Li L."/>
            <person name="Manners J.M."/>
            <person name="Miranda-Saavedra D."/>
            <person name="Mukherjee M."/>
            <person name="Park G."/>
            <person name="Park J."/>
            <person name="Park S.Y."/>
            <person name="Proctor R.H."/>
            <person name="Regev A."/>
            <person name="Ruiz-Roldan M.C."/>
            <person name="Sain D."/>
            <person name="Sakthikumar S."/>
            <person name="Sykes S."/>
            <person name="Schwartz D.C."/>
            <person name="Turgeon B.G."/>
            <person name="Wapinski I."/>
            <person name="Yoder O."/>
            <person name="Young S."/>
            <person name="Zeng Q."/>
            <person name="Zhou S."/>
            <person name="Galagan J."/>
            <person name="Cuomo C.A."/>
            <person name="Kistler H.C."/>
            <person name="Rep M."/>
        </authorList>
    </citation>
    <scope>NUCLEOTIDE SEQUENCE [LARGE SCALE GENOMIC DNA]</scope>
    <source>
        <strain evidence="2">4287</strain>
    </source>
</reference>
<protein>
    <submittedName>
        <fullName evidence="2">Uncharacterized protein</fullName>
    </submittedName>
</protein>
<organism evidence="2 3">
    <name type="scientific">Fusarium oxysporum f. sp. lycopersici (strain 4287 / CBS 123668 / FGSC 9935 / NRRL 34936)</name>
    <name type="common">Fusarium vascular wilt of tomato</name>
    <dbReference type="NCBI Taxonomy" id="426428"/>
    <lineage>
        <taxon>Eukaryota</taxon>
        <taxon>Fungi</taxon>
        <taxon>Dikarya</taxon>
        <taxon>Ascomycota</taxon>
        <taxon>Pezizomycotina</taxon>
        <taxon>Sordariomycetes</taxon>
        <taxon>Hypocreomycetidae</taxon>
        <taxon>Hypocreales</taxon>
        <taxon>Nectriaceae</taxon>
        <taxon>Fusarium</taxon>
        <taxon>Fusarium oxysporum species complex</taxon>
    </lineage>
</organism>
<dbReference type="RefSeq" id="XP_018253684.1">
    <property type="nucleotide sequence ID" value="XM_018394165.1"/>
</dbReference>
<name>A0A0J9VXD1_FUSO4</name>
<dbReference type="GeneID" id="28955305"/>
<accession>A0A0J9VXD1</accession>
<dbReference type="OrthoDB" id="5050880at2759"/>
<dbReference type="AlphaFoldDB" id="A0A0J9VXD1"/>
<feature type="region of interest" description="Disordered" evidence="1">
    <location>
        <begin position="112"/>
        <end position="134"/>
    </location>
</feature>
<reference evidence="2" key="1">
    <citation type="submission" date="2007-04" db="EMBL/GenBank/DDBJ databases">
        <authorList>
            <consortium name="The Broad Institute Genome Sequencing Platform"/>
            <person name="Birren B."/>
            <person name="Lander E."/>
            <person name="Galagan J."/>
            <person name="Nusbaum C."/>
            <person name="Devon K."/>
            <person name="Ma L.-J."/>
            <person name="Jaffe D."/>
            <person name="Butler J."/>
            <person name="Alvarez P."/>
            <person name="Gnerre S."/>
            <person name="Grabherr M."/>
            <person name="Kleber M."/>
            <person name="Mauceli E."/>
            <person name="Brockman W."/>
            <person name="MacCallum I.A."/>
            <person name="Young S."/>
            <person name="LaButti K."/>
            <person name="DeCaprio D."/>
            <person name="Crawford M."/>
            <person name="Koehrsen M."/>
            <person name="Engels R."/>
            <person name="Montgomery P."/>
            <person name="Pearson M."/>
            <person name="Howarth C."/>
            <person name="Larson L."/>
            <person name="White J."/>
            <person name="O'Leary S."/>
            <person name="Kodira C."/>
            <person name="Zeng Q."/>
            <person name="Yandava C."/>
            <person name="Alvarado L."/>
            <person name="Kistler C."/>
            <person name="Shim W.-B."/>
            <person name="Kang S."/>
            <person name="Woloshuk C."/>
        </authorList>
    </citation>
    <scope>NUCLEOTIDE SEQUENCE</scope>
    <source>
        <strain evidence="2">4287</strain>
    </source>
</reference>
<dbReference type="Proteomes" id="UP000009097">
    <property type="component" value="Unassembled WGS sequence"/>
</dbReference>
<evidence type="ECO:0000313" key="3">
    <source>
        <dbReference type="Proteomes" id="UP000009097"/>
    </source>
</evidence>
<dbReference type="KEGG" id="fox:FOXG_14102"/>
<evidence type="ECO:0000313" key="2">
    <source>
        <dbReference type="EMBL" id="KNB15639.1"/>
    </source>
</evidence>
<sequence length="481" mass="53527">MNIRFVFMYIVDPVKNMLAGTIIMKAHFSLIALPGRPSGLVDMATSQPFSSVPSSARRSNGNITSLHTTACTSQAPTVTPGKRSLQRIYRPAKNSLYDILHKLLGTTWDELPPCDTPQPSAAPGTPPSPGHLNPSTTIINLSKSLTRILLPDPLHPILCSRAVKKVLNTLWPTAFNSPQYLPELHLYFGGRVYRDAVRSQLMWNYPSEKAKSSHSSFKSVSTQPAESFNISTQSSPSYSPANLPMICYISKTQLASVRTNIFRLASGPNGTRNEPVLRLQQMRARMLVPSNCDHDAHLVGVFLVMAQKHFYPTPPLSDRRDSRIGNAIAPGQGIPPCPNFHNIKLKILTHDTERAEFIVYTGNITKEFLEKFHDPFKAPADDDDAMVTGLKIEYTRVPIWPILGLKERLGKALGHEIVGSFNPNLMETWEKDPKKPGGEKRKRDVLKKVANRKFEEDTEEEPAFVFKKQCLNEGTPVGVVN</sequence>
<dbReference type="EMBL" id="DS231716">
    <property type="protein sequence ID" value="KNB15639.1"/>
    <property type="molecule type" value="Genomic_DNA"/>
</dbReference>
<dbReference type="VEuPathDB" id="FungiDB:FOXG_14102"/>
<proteinExistence type="predicted"/>